<evidence type="ECO:0000259" key="6">
    <source>
        <dbReference type="Pfam" id="PF04932"/>
    </source>
</evidence>
<evidence type="ECO:0000259" key="7">
    <source>
        <dbReference type="Pfam" id="PF11846"/>
    </source>
</evidence>
<keyword evidence="3 5" id="KW-1133">Transmembrane helix</keyword>
<evidence type="ECO:0000313" key="9">
    <source>
        <dbReference type="Proteomes" id="UP000659084"/>
    </source>
</evidence>
<feature type="transmembrane region" description="Helical" evidence="5">
    <location>
        <begin position="57"/>
        <end position="75"/>
    </location>
</feature>
<accession>A0AAW3WPK8</accession>
<feature type="transmembrane region" description="Helical" evidence="5">
    <location>
        <begin position="415"/>
        <end position="437"/>
    </location>
</feature>
<dbReference type="EMBL" id="JACNYO010000004">
    <property type="protein sequence ID" value="MBC3211572.1"/>
    <property type="molecule type" value="Genomic_DNA"/>
</dbReference>
<evidence type="ECO:0000256" key="4">
    <source>
        <dbReference type="ARBA" id="ARBA00023136"/>
    </source>
</evidence>
<dbReference type="PANTHER" id="PTHR37422">
    <property type="entry name" value="TEICHURONIC ACID BIOSYNTHESIS PROTEIN TUAE"/>
    <property type="match status" value="1"/>
</dbReference>
<reference evidence="8" key="1">
    <citation type="submission" date="2020-08" db="EMBL/GenBank/DDBJ databases">
        <title>Food and environmental bacterial isolates.</title>
        <authorList>
            <person name="Richter L."/>
            <person name="Du Plessis E.M."/>
            <person name="Duvenage S."/>
            <person name="Allam M."/>
            <person name="Korsten L."/>
        </authorList>
    </citation>
    <scope>NUCLEOTIDE SEQUENCE</scope>
    <source>
        <strain evidence="8">UPMP2127</strain>
    </source>
</reference>
<dbReference type="InterPro" id="IPR021797">
    <property type="entry name" value="Wzy_C_2"/>
</dbReference>
<evidence type="ECO:0000256" key="5">
    <source>
        <dbReference type="SAM" id="Phobius"/>
    </source>
</evidence>
<gene>
    <name evidence="8" type="ORF">H8J20_05425</name>
</gene>
<feature type="transmembrane region" description="Helical" evidence="5">
    <location>
        <begin position="235"/>
        <end position="254"/>
    </location>
</feature>
<feature type="domain" description="O-antigen ligase-related" evidence="6">
    <location>
        <begin position="196"/>
        <end position="336"/>
    </location>
</feature>
<proteinExistence type="predicted"/>
<feature type="transmembrane region" description="Helical" evidence="5">
    <location>
        <begin position="323"/>
        <end position="349"/>
    </location>
</feature>
<feature type="transmembrane region" description="Helical" evidence="5">
    <location>
        <begin position="109"/>
        <end position="131"/>
    </location>
</feature>
<dbReference type="GO" id="GO:0016874">
    <property type="term" value="F:ligase activity"/>
    <property type="evidence" value="ECO:0007669"/>
    <property type="project" value="UniProtKB-KW"/>
</dbReference>
<keyword evidence="2 5" id="KW-0812">Transmembrane</keyword>
<feature type="transmembrane region" description="Helical" evidence="5">
    <location>
        <begin position="151"/>
        <end position="176"/>
    </location>
</feature>
<protein>
    <submittedName>
        <fullName evidence="8">O-antigen ligase C-terminal domain-containing protein</fullName>
    </submittedName>
</protein>
<organism evidence="8 9">
    <name type="scientific">Serratia fonticola</name>
    <dbReference type="NCBI Taxonomy" id="47917"/>
    <lineage>
        <taxon>Bacteria</taxon>
        <taxon>Pseudomonadati</taxon>
        <taxon>Pseudomonadota</taxon>
        <taxon>Gammaproteobacteria</taxon>
        <taxon>Enterobacterales</taxon>
        <taxon>Yersiniaceae</taxon>
        <taxon>Serratia</taxon>
    </lineage>
</organism>
<feature type="transmembrane region" description="Helical" evidence="5">
    <location>
        <begin position="81"/>
        <end position="97"/>
    </location>
</feature>
<dbReference type="InterPro" id="IPR007016">
    <property type="entry name" value="O-antigen_ligase-rel_domated"/>
</dbReference>
<feature type="transmembrane region" description="Helical" evidence="5">
    <location>
        <begin position="356"/>
        <end position="372"/>
    </location>
</feature>
<name>A0AAW3WPK8_SERFO</name>
<keyword evidence="4 5" id="KW-0472">Membrane</keyword>
<evidence type="ECO:0000256" key="1">
    <source>
        <dbReference type="ARBA" id="ARBA00004141"/>
    </source>
</evidence>
<dbReference type="PANTHER" id="PTHR37422:SF21">
    <property type="entry name" value="EXOQ-LIKE PROTEIN"/>
    <property type="match status" value="1"/>
</dbReference>
<feature type="transmembrane region" description="Helical" evidence="5">
    <location>
        <begin position="26"/>
        <end position="45"/>
    </location>
</feature>
<feature type="domain" description="Virulence factor membrane-bound polymerase C-terminal" evidence="7">
    <location>
        <begin position="361"/>
        <end position="543"/>
    </location>
</feature>
<dbReference type="InterPro" id="IPR051533">
    <property type="entry name" value="WaaL-like"/>
</dbReference>
<dbReference type="Proteomes" id="UP000659084">
    <property type="component" value="Unassembled WGS sequence"/>
</dbReference>
<evidence type="ECO:0000313" key="8">
    <source>
        <dbReference type="EMBL" id="MBC3211572.1"/>
    </source>
</evidence>
<dbReference type="GO" id="GO:0016020">
    <property type="term" value="C:membrane"/>
    <property type="evidence" value="ECO:0007669"/>
    <property type="project" value="UniProtKB-SubCell"/>
</dbReference>
<dbReference type="Pfam" id="PF04932">
    <property type="entry name" value="Wzy_C"/>
    <property type="match status" value="1"/>
</dbReference>
<feature type="transmembrane region" description="Helical" evidence="5">
    <location>
        <begin position="211"/>
        <end position="228"/>
    </location>
</feature>
<dbReference type="RefSeq" id="WP_179252185.1">
    <property type="nucleotide sequence ID" value="NZ_JACBIV010000005.1"/>
</dbReference>
<dbReference type="Pfam" id="PF11846">
    <property type="entry name" value="Wzy_C_2"/>
    <property type="match status" value="1"/>
</dbReference>
<keyword evidence="8" id="KW-0436">Ligase</keyword>
<evidence type="ECO:0000256" key="3">
    <source>
        <dbReference type="ARBA" id="ARBA00022989"/>
    </source>
</evidence>
<evidence type="ECO:0000256" key="2">
    <source>
        <dbReference type="ARBA" id="ARBA00022692"/>
    </source>
</evidence>
<dbReference type="AlphaFoldDB" id="A0AAW3WPK8"/>
<sequence length="550" mass="61637">MIWLVFISPLALPNMGGAGLKLPHNILTWAVMAAVTATLWLTLSANSAISLSVTARWLLLAVVILAIPLLFTSPYWQSAGLARWLGLAGGWVFYVSWMQYRPPHFARHWLYYAILLAAMFQALIALWQLTLPGTVPAWFDYPMINGRPYGVFHQVNVLASFIASGLALALMLLLLPDFSLTQPKAERCRRYALGLVLVLFPALLVWLQSRIGWLGGGISGALLIGLGWRQAKQLTGIAAGLMLFGITIALVFQINGGVETVEHAASNQARLMMLQDSLKMIAEKPWLGWGYGGFEYSFQHYRLAAGLSTLGLGVVRHPHNEILLWWIEGGMVALAGMVILLCAGIRLFWLSWRKQGASLALAIVLLPLLLHSQTEYAFILSNAHWAIFLLLLAQWDRQTDQATGRTTLSTITHPLLRTVVPMAAAAICIVASIGLYANLSLTTFERNHFADIQPARRAMAFDPWVNTERWHYDQQTHALLKYNQTRDPRLLENYVQWAQGYLAQRIDKNVYASWIAIAQYQQDTATYRRLYQEAKALFPTDPRFLTDLPE</sequence>
<comment type="subcellular location">
    <subcellularLocation>
        <location evidence="1">Membrane</location>
        <topology evidence="1">Multi-pass membrane protein</topology>
    </subcellularLocation>
</comment>
<comment type="caution">
    <text evidence="8">The sequence shown here is derived from an EMBL/GenBank/DDBJ whole genome shotgun (WGS) entry which is preliminary data.</text>
</comment>
<feature type="transmembrane region" description="Helical" evidence="5">
    <location>
        <begin position="188"/>
        <end position="205"/>
    </location>
</feature>